<dbReference type="InterPro" id="IPR002882">
    <property type="entry name" value="CofD"/>
</dbReference>
<dbReference type="Pfam" id="PF01933">
    <property type="entry name" value="CofD"/>
    <property type="match status" value="1"/>
</dbReference>
<gene>
    <name evidence="3" type="primary">yvcK</name>
    <name evidence="3" type="ORF">ACFOE0_16595</name>
</gene>
<evidence type="ECO:0000313" key="3">
    <source>
        <dbReference type="EMBL" id="MFC3139786.1"/>
    </source>
</evidence>
<dbReference type="Proteomes" id="UP001595621">
    <property type="component" value="Unassembled WGS sequence"/>
</dbReference>
<dbReference type="SUPFAM" id="SSF142338">
    <property type="entry name" value="CofD-like"/>
    <property type="match status" value="1"/>
</dbReference>
<dbReference type="Gene3D" id="3.40.50.10680">
    <property type="entry name" value="CofD-like domains"/>
    <property type="match status" value="1"/>
</dbReference>
<dbReference type="CDD" id="cd07187">
    <property type="entry name" value="YvcK_like"/>
    <property type="match status" value="1"/>
</dbReference>
<dbReference type="NCBIfam" id="TIGR01826">
    <property type="entry name" value="CofD_related"/>
    <property type="match status" value="1"/>
</dbReference>
<dbReference type="InterPro" id="IPR038136">
    <property type="entry name" value="CofD-like_dom_sf"/>
</dbReference>
<comment type="similarity">
    <text evidence="2">Belongs to the gluconeogenesis factor family.</text>
</comment>
<comment type="subcellular location">
    <subcellularLocation>
        <location evidence="2">Cytoplasm</location>
    </subcellularLocation>
</comment>
<keyword evidence="4" id="KW-1185">Reference proteome</keyword>
<keyword evidence="1 2" id="KW-0963">Cytoplasm</keyword>
<organism evidence="3 4">
    <name type="scientific">Shewanella submarina</name>
    <dbReference type="NCBI Taxonomy" id="2016376"/>
    <lineage>
        <taxon>Bacteria</taxon>
        <taxon>Pseudomonadati</taxon>
        <taxon>Pseudomonadota</taxon>
        <taxon>Gammaproteobacteria</taxon>
        <taxon>Alteromonadales</taxon>
        <taxon>Shewanellaceae</taxon>
        <taxon>Shewanella</taxon>
    </lineage>
</organism>
<name>A0ABV7GH29_9GAMM</name>
<evidence type="ECO:0000313" key="4">
    <source>
        <dbReference type="Proteomes" id="UP001595621"/>
    </source>
</evidence>
<protein>
    <recommendedName>
        <fullName evidence="2">Putative gluconeogenesis factor</fullName>
    </recommendedName>
</protein>
<proteinExistence type="inferred from homology"/>
<comment type="caution">
    <text evidence="3">The sequence shown here is derived from an EMBL/GenBank/DDBJ whole genome shotgun (WGS) entry which is preliminary data.</text>
</comment>
<dbReference type="InterPro" id="IPR010119">
    <property type="entry name" value="Gluconeogen_factor"/>
</dbReference>
<comment type="function">
    <text evidence="2">Required for morphogenesis under gluconeogenic growth conditions.</text>
</comment>
<dbReference type="PANTHER" id="PTHR30135">
    <property type="entry name" value="UNCHARACTERIZED PROTEIN YVCK-RELATED"/>
    <property type="match status" value="1"/>
</dbReference>
<dbReference type="RefSeq" id="WP_248936280.1">
    <property type="nucleotide sequence ID" value="NZ_JAKILF010000004.1"/>
</dbReference>
<accession>A0ABV7GH29</accession>
<dbReference type="EMBL" id="JBHRTD010000017">
    <property type="protein sequence ID" value="MFC3139786.1"/>
    <property type="molecule type" value="Genomic_DNA"/>
</dbReference>
<evidence type="ECO:0000256" key="1">
    <source>
        <dbReference type="ARBA" id="ARBA00022490"/>
    </source>
</evidence>
<dbReference type="PANTHER" id="PTHR30135:SF3">
    <property type="entry name" value="GLUCONEOGENESIS FACTOR-RELATED"/>
    <property type="match status" value="1"/>
</dbReference>
<sequence length="302" mass="32273">MADKTGLEQVSSVVAIGGGHGLGRVLSALSFLGDRLSGIVTTTDNGGSTGRLRQSADCIAWGDLRNCLSQLCPHPTLNSVLFEYRFSDRDELAGHSLGNLMLYAMDQMSVRPLETIKLVSGMLGVEANLFPMSEEPTNMVALGPDGRAVWGELAVDEMAAAPGLLALSPQVKATAEALEKLQCAELIVLGPGSFYTSIIPPLLIPEIAQAIQHSKAQLVFIDNLRPEGTAADCLALTSRRTMITDILTGRSPDITLVHADTTEMVEQGTDKVFRTGLIGAVDDGLHDRALLKQALERIVIER</sequence>
<dbReference type="HAMAP" id="MF_00973">
    <property type="entry name" value="Gluconeogen_factor"/>
    <property type="match status" value="1"/>
</dbReference>
<reference evidence="4" key="1">
    <citation type="journal article" date="2019" name="Int. J. Syst. Evol. Microbiol.">
        <title>The Global Catalogue of Microorganisms (GCM) 10K type strain sequencing project: providing services to taxonomists for standard genome sequencing and annotation.</title>
        <authorList>
            <consortium name="The Broad Institute Genomics Platform"/>
            <consortium name="The Broad Institute Genome Sequencing Center for Infectious Disease"/>
            <person name="Wu L."/>
            <person name="Ma J."/>
        </authorList>
    </citation>
    <scope>NUCLEOTIDE SEQUENCE [LARGE SCALE GENOMIC DNA]</scope>
    <source>
        <strain evidence="4">KCTC 52277</strain>
    </source>
</reference>
<evidence type="ECO:0000256" key="2">
    <source>
        <dbReference type="HAMAP-Rule" id="MF_00973"/>
    </source>
</evidence>